<evidence type="ECO:0008006" key="5">
    <source>
        <dbReference type="Google" id="ProtNLM"/>
    </source>
</evidence>
<name>A0ABP6UQ96_9FLAO</name>
<dbReference type="NCBIfam" id="TIGR04183">
    <property type="entry name" value="Por_Secre_tail"/>
    <property type="match status" value="1"/>
</dbReference>
<sequence>MNMKTLNCLVLLLLGCSNADSQEQVSNERDAWLWPFSKNSIWNQPIGSDAVYTEVNFENASNVGVDIQHILALNFEDPERAVVNAISFEEDRCGGTDNLGFTIKVPDTWVVPDAGDSPYGLTPNDNFAFRLSNSDIVFEGSQISRCMEAGPVHLPSWMQYPDNRNYQSIKGDGLAGGGQGASGMSALGGTIRKGELISEIPIRHAIKINPWAAKYCFYSEEIKGYKWPANDADNYASTEYKGTNQEVVMGSLFAIPPQVTPESVGLMTVAGEKLFFAMQNYGVYFTEDAAWDTWDIIVERDSELEFEEAYGFSMSSIIWKDELNKLMKALAVISNNSIDQIGGGGAPLQPLAPDFQEHSLSSETFGKKDFKMFPNPLKKDFISFDTQVSSVEIFTVQGVLMNSFTDVQAVHLQLRPGIYIVKISKGTETIAKQLVKQ</sequence>
<accession>A0ABP6UQ96</accession>
<evidence type="ECO:0000313" key="3">
    <source>
        <dbReference type="EMBL" id="GAA3517037.1"/>
    </source>
</evidence>
<dbReference type="InterPro" id="IPR026444">
    <property type="entry name" value="Secre_tail"/>
</dbReference>
<protein>
    <recommendedName>
        <fullName evidence="5">Secretion system C-terminal sorting domain-containing protein</fullName>
    </recommendedName>
</protein>
<evidence type="ECO:0000256" key="2">
    <source>
        <dbReference type="SAM" id="SignalP"/>
    </source>
</evidence>
<proteinExistence type="predicted"/>
<evidence type="ECO:0000313" key="4">
    <source>
        <dbReference type="Proteomes" id="UP001500459"/>
    </source>
</evidence>
<comment type="caution">
    <text evidence="3">The sequence shown here is derived from an EMBL/GenBank/DDBJ whole genome shotgun (WGS) entry which is preliminary data.</text>
</comment>
<feature type="signal peptide" evidence="2">
    <location>
        <begin position="1"/>
        <end position="19"/>
    </location>
</feature>
<feature type="chain" id="PRO_5046848518" description="Secretion system C-terminal sorting domain-containing protein" evidence="2">
    <location>
        <begin position="20"/>
        <end position="437"/>
    </location>
</feature>
<dbReference type="PROSITE" id="PS51257">
    <property type="entry name" value="PROKAR_LIPOPROTEIN"/>
    <property type="match status" value="1"/>
</dbReference>
<evidence type="ECO:0000256" key="1">
    <source>
        <dbReference type="ARBA" id="ARBA00022729"/>
    </source>
</evidence>
<organism evidence="3 4">
    <name type="scientific">Aquimarina addita</name>
    <dbReference type="NCBI Taxonomy" id="870485"/>
    <lineage>
        <taxon>Bacteria</taxon>
        <taxon>Pseudomonadati</taxon>
        <taxon>Bacteroidota</taxon>
        <taxon>Flavobacteriia</taxon>
        <taxon>Flavobacteriales</taxon>
        <taxon>Flavobacteriaceae</taxon>
        <taxon>Aquimarina</taxon>
    </lineage>
</organism>
<dbReference type="Proteomes" id="UP001500459">
    <property type="component" value="Unassembled WGS sequence"/>
</dbReference>
<keyword evidence="4" id="KW-1185">Reference proteome</keyword>
<gene>
    <name evidence="3" type="ORF">GCM10022393_33890</name>
</gene>
<keyword evidence="1 2" id="KW-0732">Signal</keyword>
<reference evidence="4" key="1">
    <citation type="journal article" date="2019" name="Int. J. Syst. Evol. Microbiol.">
        <title>The Global Catalogue of Microorganisms (GCM) 10K type strain sequencing project: providing services to taxonomists for standard genome sequencing and annotation.</title>
        <authorList>
            <consortium name="The Broad Institute Genomics Platform"/>
            <consortium name="The Broad Institute Genome Sequencing Center for Infectious Disease"/>
            <person name="Wu L."/>
            <person name="Ma J."/>
        </authorList>
    </citation>
    <scope>NUCLEOTIDE SEQUENCE [LARGE SCALE GENOMIC DNA]</scope>
    <source>
        <strain evidence="4">JCM 17106</strain>
    </source>
</reference>
<dbReference type="EMBL" id="BAABCW010000017">
    <property type="protein sequence ID" value="GAA3517037.1"/>
    <property type="molecule type" value="Genomic_DNA"/>
</dbReference>